<evidence type="ECO:0000313" key="4">
    <source>
        <dbReference type="Proteomes" id="UP000659654"/>
    </source>
</evidence>
<dbReference type="Proteomes" id="UP000095284">
    <property type="component" value="Unplaced"/>
</dbReference>
<keyword evidence="1" id="KW-1133">Transmembrane helix</keyword>
<dbReference type="WBParaSite" id="BXY_1034000.1">
    <property type="protein sequence ID" value="BXY_1034000.1"/>
    <property type="gene ID" value="BXY_1034000"/>
</dbReference>
<feature type="transmembrane region" description="Helical" evidence="1">
    <location>
        <begin position="167"/>
        <end position="186"/>
    </location>
</feature>
<dbReference type="InterPro" id="IPR010558">
    <property type="entry name" value="Ly-6-related"/>
</dbReference>
<reference evidence="5" key="1">
    <citation type="submission" date="2016-11" db="UniProtKB">
        <authorList>
            <consortium name="WormBaseParasite"/>
        </authorList>
    </citation>
    <scope>IDENTIFICATION</scope>
</reference>
<dbReference type="GO" id="GO:0030424">
    <property type="term" value="C:axon"/>
    <property type="evidence" value="ECO:0007669"/>
    <property type="project" value="TreeGrafter"/>
</dbReference>
<dbReference type="EMBL" id="CAJFCV020000005">
    <property type="protein sequence ID" value="CAG9122066.1"/>
    <property type="molecule type" value="Genomic_DNA"/>
</dbReference>
<sequence length="191" mass="22307">MATDVLQIFSYIIANVSDIANPNAYRMQCHSCMSPYLEDQFVYISHLYRRPLSFTDKCDRTNFDYRHVKMKNCTDLCVTLRMNDKVGGRRRYGFMRGCMSDIKYYNRSVLYYGDAVRRSNEKAVNCQMVRLKDLFAAPDWYGFEPTDHVELCTCHTPLCNSTYSPTFSPTLMLGLLVGLYLLGWLFPSRRK</sequence>
<dbReference type="EMBL" id="CAJFDI010000005">
    <property type="protein sequence ID" value="CAD5230986.1"/>
    <property type="molecule type" value="Genomic_DNA"/>
</dbReference>
<dbReference type="Proteomes" id="UP000659654">
    <property type="component" value="Unassembled WGS sequence"/>
</dbReference>
<name>A0A1I7SBE2_BURXY</name>
<evidence type="ECO:0000313" key="5">
    <source>
        <dbReference type="WBParaSite" id="BXY_1034000.1"/>
    </source>
</evidence>
<dbReference type="OrthoDB" id="5848453at2759"/>
<dbReference type="GO" id="GO:0042048">
    <property type="term" value="P:olfactory behavior"/>
    <property type="evidence" value="ECO:0007669"/>
    <property type="project" value="TreeGrafter"/>
</dbReference>
<proteinExistence type="predicted"/>
<dbReference type="PANTHER" id="PTHR34722">
    <property type="entry name" value="HOMOLOG OF ODR-2 (TWO)-RELATED"/>
    <property type="match status" value="1"/>
</dbReference>
<dbReference type="GO" id="GO:1990834">
    <property type="term" value="P:response to odorant"/>
    <property type="evidence" value="ECO:0007669"/>
    <property type="project" value="TreeGrafter"/>
</dbReference>
<organism evidence="3 5">
    <name type="scientific">Bursaphelenchus xylophilus</name>
    <name type="common">Pinewood nematode worm</name>
    <name type="synonym">Aphelenchoides xylophilus</name>
    <dbReference type="NCBI Taxonomy" id="6326"/>
    <lineage>
        <taxon>Eukaryota</taxon>
        <taxon>Metazoa</taxon>
        <taxon>Ecdysozoa</taxon>
        <taxon>Nematoda</taxon>
        <taxon>Chromadorea</taxon>
        <taxon>Rhabditida</taxon>
        <taxon>Tylenchina</taxon>
        <taxon>Tylenchomorpha</taxon>
        <taxon>Aphelenchoidea</taxon>
        <taxon>Aphelenchoididae</taxon>
        <taxon>Bursaphelenchus</taxon>
    </lineage>
</organism>
<dbReference type="GO" id="GO:0043025">
    <property type="term" value="C:neuronal cell body"/>
    <property type="evidence" value="ECO:0007669"/>
    <property type="project" value="TreeGrafter"/>
</dbReference>
<dbReference type="Proteomes" id="UP000582659">
    <property type="component" value="Unassembled WGS sequence"/>
</dbReference>
<evidence type="ECO:0000256" key="1">
    <source>
        <dbReference type="SAM" id="Phobius"/>
    </source>
</evidence>
<reference evidence="2" key="2">
    <citation type="submission" date="2020-09" db="EMBL/GenBank/DDBJ databases">
        <authorList>
            <person name="Kikuchi T."/>
        </authorList>
    </citation>
    <scope>NUCLEOTIDE SEQUENCE</scope>
    <source>
        <strain evidence="2">Ka4C1</strain>
    </source>
</reference>
<evidence type="ECO:0000313" key="2">
    <source>
        <dbReference type="EMBL" id="CAD5230986.1"/>
    </source>
</evidence>
<gene>
    <name evidence="2" type="ORF">BXYJ_LOCUS11255</name>
</gene>
<dbReference type="PANTHER" id="PTHR34722:SF3">
    <property type="entry name" value="HOMOLOG OF ODR-2 (TWO)"/>
    <property type="match status" value="1"/>
</dbReference>
<keyword evidence="1" id="KW-0472">Membrane</keyword>
<evidence type="ECO:0000313" key="3">
    <source>
        <dbReference type="Proteomes" id="UP000095284"/>
    </source>
</evidence>
<keyword evidence="1" id="KW-0812">Transmembrane</keyword>
<keyword evidence="4" id="KW-1185">Reference proteome</keyword>
<protein>
    <submittedName>
        <fullName evidence="2">(pine wood nematode) hypothetical protein</fullName>
    </submittedName>
</protein>
<dbReference type="Pfam" id="PF06579">
    <property type="entry name" value="Ly-6_related"/>
    <property type="match status" value="1"/>
</dbReference>
<accession>A0A1I7SBE2</accession>
<dbReference type="AlphaFoldDB" id="A0A1I7SBE2"/>